<protein>
    <submittedName>
        <fullName evidence="1">(rape) hypothetical protein</fullName>
    </submittedName>
</protein>
<accession>A0A816TAG6</accession>
<name>A0A816TAG6_BRANA</name>
<dbReference type="AlphaFoldDB" id="A0A816TAG6"/>
<organism evidence="1">
    <name type="scientific">Brassica napus</name>
    <name type="common">Rape</name>
    <dbReference type="NCBI Taxonomy" id="3708"/>
    <lineage>
        <taxon>Eukaryota</taxon>
        <taxon>Viridiplantae</taxon>
        <taxon>Streptophyta</taxon>
        <taxon>Embryophyta</taxon>
        <taxon>Tracheophyta</taxon>
        <taxon>Spermatophyta</taxon>
        <taxon>Magnoliopsida</taxon>
        <taxon>eudicotyledons</taxon>
        <taxon>Gunneridae</taxon>
        <taxon>Pentapetalae</taxon>
        <taxon>rosids</taxon>
        <taxon>malvids</taxon>
        <taxon>Brassicales</taxon>
        <taxon>Brassicaceae</taxon>
        <taxon>Brassiceae</taxon>
        <taxon>Brassica</taxon>
    </lineage>
</organism>
<reference evidence="1" key="1">
    <citation type="submission" date="2021-01" db="EMBL/GenBank/DDBJ databases">
        <authorList>
            <consortium name="Genoscope - CEA"/>
            <person name="William W."/>
        </authorList>
    </citation>
    <scope>NUCLEOTIDE SEQUENCE</scope>
</reference>
<sequence length="77" mass="9024">MCCRQLKNKDEDRVIENNEGLPQPFLGSCNDRARQLQAFSSATVKAMNHSLTNQQHKHKIGNVIHLVLQRYRKWHQN</sequence>
<proteinExistence type="predicted"/>
<evidence type="ECO:0000313" key="1">
    <source>
        <dbReference type="EMBL" id="CAF2095422.1"/>
    </source>
</evidence>
<gene>
    <name evidence="1" type="ORF">DARMORV10_A05P10360.1</name>
</gene>
<dbReference type="EMBL" id="HG994359">
    <property type="protein sequence ID" value="CAF2095422.1"/>
    <property type="molecule type" value="Genomic_DNA"/>
</dbReference>
<dbReference type="Proteomes" id="UP001295469">
    <property type="component" value="Chromosome A05"/>
</dbReference>